<protein>
    <recommendedName>
        <fullName evidence="3">CUB domain-containing protein</fullName>
    </recommendedName>
</protein>
<dbReference type="Proteomes" id="UP001461498">
    <property type="component" value="Unassembled WGS sequence"/>
</dbReference>
<keyword evidence="5" id="KW-1185">Reference proteome</keyword>
<dbReference type="SUPFAM" id="SSF49854">
    <property type="entry name" value="Spermadhesin, CUB domain"/>
    <property type="match status" value="1"/>
</dbReference>
<comment type="caution">
    <text evidence="2">Lacks conserved residue(s) required for the propagation of feature annotation.</text>
</comment>
<evidence type="ECO:0000259" key="3">
    <source>
        <dbReference type="PROSITE" id="PS01180"/>
    </source>
</evidence>
<dbReference type="InterPro" id="IPR035914">
    <property type="entry name" value="Sperma_CUB_dom_sf"/>
</dbReference>
<dbReference type="InterPro" id="IPR000859">
    <property type="entry name" value="CUB_dom"/>
</dbReference>
<sequence length="68" mass="7763">MRTEAEVRSWECNKTIILTPEEPRATLTSPDFPRPYPDETVCLTLITAPPAFTILLEFEELVLENEPS</sequence>
<feature type="domain" description="CUB" evidence="3">
    <location>
        <begin position="12"/>
        <end position="68"/>
    </location>
</feature>
<accession>A0AAW1CVS7</accession>
<proteinExistence type="predicted"/>
<dbReference type="Gene3D" id="2.60.120.290">
    <property type="entry name" value="Spermadhesin, CUB domain"/>
    <property type="match status" value="1"/>
</dbReference>
<reference evidence="4 5" key="1">
    <citation type="submission" date="2022-12" db="EMBL/GenBank/DDBJ databases">
        <title>Chromosome-level genome assembly of true bugs.</title>
        <authorList>
            <person name="Ma L."/>
            <person name="Li H."/>
        </authorList>
    </citation>
    <scope>NUCLEOTIDE SEQUENCE [LARGE SCALE GENOMIC DNA]</scope>
    <source>
        <strain evidence="4">Lab_2022b</strain>
    </source>
</reference>
<dbReference type="Pfam" id="PF00431">
    <property type="entry name" value="CUB"/>
    <property type="match status" value="1"/>
</dbReference>
<evidence type="ECO:0000313" key="5">
    <source>
        <dbReference type="Proteomes" id="UP001461498"/>
    </source>
</evidence>
<dbReference type="EMBL" id="JAPXFL010000008">
    <property type="protein sequence ID" value="KAK9502918.1"/>
    <property type="molecule type" value="Genomic_DNA"/>
</dbReference>
<evidence type="ECO:0000256" key="1">
    <source>
        <dbReference type="ARBA" id="ARBA00023157"/>
    </source>
</evidence>
<evidence type="ECO:0000313" key="4">
    <source>
        <dbReference type="EMBL" id="KAK9502918.1"/>
    </source>
</evidence>
<dbReference type="PROSITE" id="PS01180">
    <property type="entry name" value="CUB"/>
    <property type="match status" value="1"/>
</dbReference>
<organism evidence="4 5">
    <name type="scientific">Rhynocoris fuscipes</name>
    <dbReference type="NCBI Taxonomy" id="488301"/>
    <lineage>
        <taxon>Eukaryota</taxon>
        <taxon>Metazoa</taxon>
        <taxon>Ecdysozoa</taxon>
        <taxon>Arthropoda</taxon>
        <taxon>Hexapoda</taxon>
        <taxon>Insecta</taxon>
        <taxon>Pterygota</taxon>
        <taxon>Neoptera</taxon>
        <taxon>Paraneoptera</taxon>
        <taxon>Hemiptera</taxon>
        <taxon>Heteroptera</taxon>
        <taxon>Panheteroptera</taxon>
        <taxon>Cimicomorpha</taxon>
        <taxon>Reduviidae</taxon>
        <taxon>Harpactorinae</taxon>
        <taxon>Harpactorini</taxon>
        <taxon>Rhynocoris</taxon>
    </lineage>
</organism>
<keyword evidence="1" id="KW-1015">Disulfide bond</keyword>
<dbReference type="AlphaFoldDB" id="A0AAW1CVS7"/>
<evidence type="ECO:0000256" key="2">
    <source>
        <dbReference type="PROSITE-ProRule" id="PRU00059"/>
    </source>
</evidence>
<name>A0AAW1CVS7_9HEMI</name>
<comment type="caution">
    <text evidence="4">The sequence shown here is derived from an EMBL/GenBank/DDBJ whole genome shotgun (WGS) entry which is preliminary data.</text>
</comment>
<gene>
    <name evidence="4" type="ORF">O3M35_011600</name>
</gene>